<evidence type="ECO:0000313" key="1">
    <source>
        <dbReference type="EMBL" id="PNG08375.1"/>
    </source>
</evidence>
<dbReference type="RefSeq" id="WP_021210110.1">
    <property type="nucleotide sequence ID" value="NZ_JAMOIG010000024.1"/>
</dbReference>
<dbReference type="Proteomes" id="UP000235897">
    <property type="component" value="Unassembled WGS sequence"/>
</dbReference>
<comment type="caution">
    <text evidence="1">The sequence shown here is derived from an EMBL/GenBank/DDBJ whole genome shotgun (WGS) entry which is preliminary data.</text>
</comment>
<sequence length="89" mass="9034">MKKLPCACLLALLAGCVPYQEGRVGPLGSSVNATLYQQIADKNVARAPGTGLSSAGVDGPLVEQALEGYRGASGEANPIAQPIQINVGK</sequence>
<dbReference type="AlphaFoldDB" id="A0A2N8T0W2"/>
<dbReference type="OrthoDB" id="6971796at2"/>
<organism evidence="1 2">
    <name type="scientific">Stutzerimonas stutzeri</name>
    <name type="common">Pseudomonas stutzeri</name>
    <dbReference type="NCBI Taxonomy" id="316"/>
    <lineage>
        <taxon>Bacteria</taxon>
        <taxon>Pseudomonadati</taxon>
        <taxon>Pseudomonadota</taxon>
        <taxon>Gammaproteobacteria</taxon>
        <taxon>Pseudomonadales</taxon>
        <taxon>Pseudomonadaceae</taxon>
        <taxon>Stutzerimonas</taxon>
    </lineage>
</organism>
<reference evidence="1 2" key="1">
    <citation type="submission" date="2018-01" db="EMBL/GenBank/DDBJ databases">
        <title>Denitrification phenotypes of diverse strains of Pseudomonas stutzeri.</title>
        <authorList>
            <person name="Milligan D.A."/>
            <person name="Bergaust L."/>
            <person name="Bakken L.R."/>
            <person name="Frostegard A."/>
        </authorList>
    </citation>
    <scope>NUCLEOTIDE SEQUENCE [LARGE SCALE GENOMIC DNA]</scope>
    <source>
        <strain evidence="1 2">28a3</strain>
    </source>
</reference>
<name>A0A2N8T0W2_STUST</name>
<evidence type="ECO:0000313" key="2">
    <source>
        <dbReference type="Proteomes" id="UP000235897"/>
    </source>
</evidence>
<accession>A0A2N8T0W2</accession>
<dbReference type="EMBL" id="POUW01000001">
    <property type="protein sequence ID" value="PNG08375.1"/>
    <property type="molecule type" value="Genomic_DNA"/>
</dbReference>
<gene>
    <name evidence="1" type="ORF">CXL00_04890</name>
</gene>
<protein>
    <recommendedName>
        <fullName evidence="3">Lipoprotein</fullName>
    </recommendedName>
</protein>
<evidence type="ECO:0008006" key="3">
    <source>
        <dbReference type="Google" id="ProtNLM"/>
    </source>
</evidence>
<dbReference type="PROSITE" id="PS51257">
    <property type="entry name" value="PROKAR_LIPOPROTEIN"/>
    <property type="match status" value="1"/>
</dbReference>
<proteinExistence type="predicted"/>